<dbReference type="Pfam" id="PF08478">
    <property type="entry name" value="POTRA_1"/>
    <property type="match status" value="1"/>
</dbReference>
<name>A0ABQ6HMP7_9MICO</name>
<evidence type="ECO:0000256" key="6">
    <source>
        <dbReference type="ARBA" id="ARBA00023136"/>
    </source>
</evidence>
<evidence type="ECO:0000256" key="3">
    <source>
        <dbReference type="ARBA" id="ARBA00022618"/>
    </source>
</evidence>
<dbReference type="Proteomes" id="UP001157109">
    <property type="component" value="Unassembled WGS sequence"/>
</dbReference>
<reference evidence="10" key="1">
    <citation type="journal article" date="2019" name="Int. J. Syst. Evol. Microbiol.">
        <title>The Global Catalogue of Microorganisms (GCM) 10K type strain sequencing project: providing services to taxonomists for standard genome sequencing and annotation.</title>
        <authorList>
            <consortium name="The Broad Institute Genomics Platform"/>
            <consortium name="The Broad Institute Genome Sequencing Center for Infectious Disease"/>
            <person name="Wu L."/>
            <person name="Ma J."/>
        </authorList>
    </citation>
    <scope>NUCLEOTIDE SEQUENCE [LARGE SCALE GENOMIC DNA]</scope>
    <source>
        <strain evidence="10">NBRC 105830</strain>
    </source>
</reference>
<keyword evidence="3" id="KW-0132">Cell division</keyword>
<keyword evidence="5" id="KW-1133">Transmembrane helix</keyword>
<evidence type="ECO:0000256" key="4">
    <source>
        <dbReference type="ARBA" id="ARBA00022692"/>
    </source>
</evidence>
<dbReference type="InterPro" id="IPR034746">
    <property type="entry name" value="POTRA"/>
</dbReference>
<evidence type="ECO:0000256" key="2">
    <source>
        <dbReference type="ARBA" id="ARBA00022475"/>
    </source>
</evidence>
<proteinExistence type="predicted"/>
<dbReference type="EMBL" id="BSUJ01000001">
    <property type="protein sequence ID" value="GMA18953.1"/>
    <property type="molecule type" value="Genomic_DNA"/>
</dbReference>
<evidence type="ECO:0000313" key="9">
    <source>
        <dbReference type="EMBL" id="GMA18953.1"/>
    </source>
</evidence>
<accession>A0ABQ6HMP7</accession>
<keyword evidence="4" id="KW-0812">Transmembrane</keyword>
<organism evidence="9 10">
    <name type="scientific">Arsenicicoccus piscis</name>
    <dbReference type="NCBI Taxonomy" id="673954"/>
    <lineage>
        <taxon>Bacteria</taxon>
        <taxon>Bacillati</taxon>
        <taxon>Actinomycetota</taxon>
        <taxon>Actinomycetes</taxon>
        <taxon>Micrococcales</taxon>
        <taxon>Intrasporangiaceae</taxon>
        <taxon>Arsenicicoccus</taxon>
    </lineage>
</organism>
<dbReference type="RefSeq" id="WP_284283924.1">
    <property type="nucleotide sequence ID" value="NZ_BSUJ01000001.1"/>
</dbReference>
<comment type="caution">
    <text evidence="9">The sequence shown here is derived from an EMBL/GenBank/DDBJ whole genome shotgun (WGS) entry which is preliminary data.</text>
</comment>
<evidence type="ECO:0000256" key="1">
    <source>
        <dbReference type="ARBA" id="ARBA00004370"/>
    </source>
</evidence>
<gene>
    <name evidence="9" type="ORF">GCM10025862_09740</name>
</gene>
<keyword evidence="7" id="KW-0131">Cell cycle</keyword>
<dbReference type="PROSITE" id="PS51779">
    <property type="entry name" value="POTRA"/>
    <property type="match status" value="1"/>
</dbReference>
<evidence type="ECO:0000256" key="5">
    <source>
        <dbReference type="ARBA" id="ARBA00022989"/>
    </source>
</evidence>
<keyword evidence="6" id="KW-0472">Membrane</keyword>
<dbReference type="InterPro" id="IPR013685">
    <property type="entry name" value="POTRA_FtsQ_type"/>
</dbReference>
<evidence type="ECO:0000313" key="10">
    <source>
        <dbReference type="Proteomes" id="UP001157109"/>
    </source>
</evidence>
<evidence type="ECO:0000256" key="7">
    <source>
        <dbReference type="ARBA" id="ARBA00023306"/>
    </source>
</evidence>
<protein>
    <recommendedName>
        <fullName evidence="8">POTRA domain-containing protein</fullName>
    </recommendedName>
</protein>
<dbReference type="Pfam" id="PF03799">
    <property type="entry name" value="FtsQ_DivIB_C"/>
    <property type="match status" value="1"/>
</dbReference>
<dbReference type="InterPro" id="IPR005548">
    <property type="entry name" value="Cell_div_FtsQ/DivIB_C"/>
</dbReference>
<feature type="domain" description="POTRA" evidence="8">
    <location>
        <begin position="1"/>
        <end position="60"/>
    </location>
</feature>
<comment type="subcellular location">
    <subcellularLocation>
        <location evidence="1">Membrane</location>
    </subcellularLocation>
</comment>
<keyword evidence="10" id="KW-1185">Reference proteome</keyword>
<keyword evidence="2" id="KW-1003">Cell membrane</keyword>
<sequence>MSDPVATQVRDQAAIPLGVPLARADLAGAGRRVVSSSTAVESVTVSRRWPTTVVVEVVPRVPVLAVRTASGLRLVDARGVIYADAPAKPTVPVVQSSAAEPSSESLRAVVTMAAALPEGLRKQLADVRVADDGQVSCQLGATRVIWGDETQPQLKVKVIQALLPKKPATINVVSPTTPATS</sequence>
<evidence type="ECO:0000259" key="8">
    <source>
        <dbReference type="PROSITE" id="PS51779"/>
    </source>
</evidence>